<name>A0A6L2J4G8_TANCI</name>
<organism evidence="1">
    <name type="scientific">Tanacetum cinerariifolium</name>
    <name type="common">Dalmatian daisy</name>
    <name type="synonym">Chrysanthemum cinerariifolium</name>
    <dbReference type="NCBI Taxonomy" id="118510"/>
    <lineage>
        <taxon>Eukaryota</taxon>
        <taxon>Viridiplantae</taxon>
        <taxon>Streptophyta</taxon>
        <taxon>Embryophyta</taxon>
        <taxon>Tracheophyta</taxon>
        <taxon>Spermatophyta</taxon>
        <taxon>Magnoliopsida</taxon>
        <taxon>eudicotyledons</taxon>
        <taxon>Gunneridae</taxon>
        <taxon>Pentapetalae</taxon>
        <taxon>asterids</taxon>
        <taxon>campanulids</taxon>
        <taxon>Asterales</taxon>
        <taxon>Asteraceae</taxon>
        <taxon>Asteroideae</taxon>
        <taxon>Anthemideae</taxon>
        <taxon>Anthemidinae</taxon>
        <taxon>Tanacetum</taxon>
    </lineage>
</organism>
<dbReference type="EMBL" id="BKCJ010000194">
    <property type="protein sequence ID" value="GEU30845.1"/>
    <property type="molecule type" value="Genomic_DNA"/>
</dbReference>
<dbReference type="AlphaFoldDB" id="A0A6L2J4G8"/>
<comment type="caution">
    <text evidence="1">The sequence shown here is derived from an EMBL/GenBank/DDBJ whole genome shotgun (WGS) entry which is preliminary data.</text>
</comment>
<evidence type="ECO:0008006" key="2">
    <source>
        <dbReference type="Google" id="ProtNLM"/>
    </source>
</evidence>
<proteinExistence type="predicted"/>
<gene>
    <name evidence="1" type="ORF">Tci_002823</name>
</gene>
<accession>A0A6L2J4G8</accession>
<protein>
    <recommendedName>
        <fullName evidence="2">Integrase, catalytic region, zinc finger, CCHC-type, peptidase aspartic, catalytic</fullName>
    </recommendedName>
</protein>
<sequence length="259" mass="29370">MATMVENVIAAGAENRPPMLEKGMYDSLKSHIWIYIKGKNNAEMLIDSIENDHFQLKKEIIILATENSPEIKRPQTLEDLTPEEKLRKSCDIKATNIILLGLPVNIYTLINRYQTAKDIWDWVKELMEGTFITAAKQAKDLHNVNFDQLYAFFKHNENDAKEVLEMAGHVDAYDSDCDDEATTCAIFMASLSPAGSINRDTAETKNTEHLVSNNDLYDELTSDINVISYADNMATIENDVVQYVSPREQNNAMIVIEKM</sequence>
<reference evidence="1" key="1">
    <citation type="journal article" date="2019" name="Sci. Rep.">
        <title>Draft genome of Tanacetum cinerariifolium, the natural source of mosquito coil.</title>
        <authorList>
            <person name="Yamashiro T."/>
            <person name="Shiraishi A."/>
            <person name="Satake H."/>
            <person name="Nakayama K."/>
        </authorList>
    </citation>
    <scope>NUCLEOTIDE SEQUENCE</scope>
</reference>
<evidence type="ECO:0000313" key="1">
    <source>
        <dbReference type="EMBL" id="GEU30845.1"/>
    </source>
</evidence>